<evidence type="ECO:0000256" key="1">
    <source>
        <dbReference type="SAM" id="MobiDB-lite"/>
    </source>
</evidence>
<evidence type="ECO:0000313" key="4">
    <source>
        <dbReference type="Proteomes" id="UP000664132"/>
    </source>
</evidence>
<dbReference type="CDD" id="cd18186">
    <property type="entry name" value="BTB_POZ_ZBTB_KLHL-like"/>
    <property type="match status" value="1"/>
</dbReference>
<dbReference type="AlphaFoldDB" id="A0A8H7TIM7"/>
<feature type="domain" description="BTB" evidence="2">
    <location>
        <begin position="26"/>
        <end position="90"/>
    </location>
</feature>
<keyword evidence="4" id="KW-1185">Reference proteome</keyword>
<dbReference type="PANTHER" id="PTHR47843">
    <property type="entry name" value="BTB DOMAIN-CONTAINING PROTEIN-RELATED"/>
    <property type="match status" value="1"/>
</dbReference>
<dbReference type="Pfam" id="PF00651">
    <property type="entry name" value="BTB"/>
    <property type="match status" value="1"/>
</dbReference>
<proteinExistence type="predicted"/>
<reference evidence="3" key="1">
    <citation type="submission" date="2021-02" db="EMBL/GenBank/DDBJ databases">
        <title>Genome sequence Cadophora malorum strain M34.</title>
        <authorList>
            <person name="Stefanovic E."/>
            <person name="Vu D."/>
            <person name="Scully C."/>
            <person name="Dijksterhuis J."/>
            <person name="Roader J."/>
            <person name="Houbraken J."/>
        </authorList>
    </citation>
    <scope>NUCLEOTIDE SEQUENCE</scope>
    <source>
        <strain evidence="3">M34</strain>
    </source>
</reference>
<dbReference type="Proteomes" id="UP000664132">
    <property type="component" value="Unassembled WGS sequence"/>
</dbReference>
<dbReference type="SMART" id="SM00225">
    <property type="entry name" value="BTB"/>
    <property type="match status" value="1"/>
</dbReference>
<dbReference type="InterPro" id="IPR011333">
    <property type="entry name" value="SKP1/BTB/POZ_sf"/>
</dbReference>
<dbReference type="SUPFAM" id="SSF54695">
    <property type="entry name" value="POZ domain"/>
    <property type="match status" value="1"/>
</dbReference>
<comment type="caution">
    <text evidence="3">The sequence shown here is derived from an EMBL/GenBank/DDBJ whole genome shotgun (WGS) entry which is preliminary data.</text>
</comment>
<dbReference type="OrthoDB" id="194443at2759"/>
<gene>
    <name evidence="3" type="ORF">IFR04_007213</name>
</gene>
<protein>
    <recommendedName>
        <fullName evidence="2">BTB domain-containing protein</fullName>
    </recommendedName>
</protein>
<accession>A0A8H7TIM7</accession>
<dbReference type="Gene3D" id="3.30.710.10">
    <property type="entry name" value="Potassium Channel Kv1.1, Chain A"/>
    <property type="match status" value="1"/>
</dbReference>
<dbReference type="InterPro" id="IPR000210">
    <property type="entry name" value="BTB/POZ_dom"/>
</dbReference>
<evidence type="ECO:0000259" key="2">
    <source>
        <dbReference type="PROSITE" id="PS50097"/>
    </source>
</evidence>
<dbReference type="EMBL" id="JAFJYH010000101">
    <property type="protein sequence ID" value="KAG4419616.1"/>
    <property type="molecule type" value="Genomic_DNA"/>
</dbReference>
<organism evidence="3 4">
    <name type="scientific">Cadophora malorum</name>
    <dbReference type="NCBI Taxonomy" id="108018"/>
    <lineage>
        <taxon>Eukaryota</taxon>
        <taxon>Fungi</taxon>
        <taxon>Dikarya</taxon>
        <taxon>Ascomycota</taxon>
        <taxon>Pezizomycotina</taxon>
        <taxon>Leotiomycetes</taxon>
        <taxon>Helotiales</taxon>
        <taxon>Ploettnerulaceae</taxon>
        <taxon>Cadophora</taxon>
    </lineage>
</organism>
<feature type="region of interest" description="Disordered" evidence="1">
    <location>
        <begin position="237"/>
        <end position="257"/>
    </location>
</feature>
<name>A0A8H7TIM7_9HELO</name>
<evidence type="ECO:0000313" key="3">
    <source>
        <dbReference type="EMBL" id="KAG4419616.1"/>
    </source>
</evidence>
<feature type="compositionally biased region" description="Acidic residues" evidence="1">
    <location>
        <begin position="237"/>
        <end position="251"/>
    </location>
</feature>
<dbReference type="PROSITE" id="PS50097">
    <property type="entry name" value="BTB"/>
    <property type="match status" value="1"/>
</dbReference>
<sequence>MSASTSCLPTSTRGPKVDFSKPSPFVTVTVGAGIRAKDFTIHQEIICFYSPFFREAFRSGQLKVDMHDVDAQVFGLLTHWLYTQEIRLNEPNRANQTKNVVRTHLLPLSKLWSLARKCDMPGLQNTVMDRIAPILDTINITDRGAFIMHIYKDDETEGTQIRALAIRHAAHHLTPEVLKDIGSAAPREMLFDISIAFLQHNDLVHNSDRYEVVNSSEFHVGIPKVEDELLEDEVVENDCEEPEDEEEDDSALSEHFGNDSHEIIGGLMEMADPCRGDFEESTAAEEEQDGEIVRDPCDMIGLFD</sequence>